<protein>
    <submittedName>
        <fullName evidence="5">Alpha/beta hydrolase</fullName>
    </submittedName>
</protein>
<dbReference type="EMBL" id="JAGJCB010000006">
    <property type="protein sequence ID" value="MBP0903865.1"/>
    <property type="molecule type" value="Genomic_DNA"/>
</dbReference>
<feature type="domain" description="BD-FAE-like" evidence="4">
    <location>
        <begin position="34"/>
        <end position="154"/>
    </location>
</feature>
<dbReference type="Pfam" id="PF20434">
    <property type="entry name" value="BD-FAE"/>
    <property type="match status" value="1"/>
</dbReference>
<accession>A0ABS4BUW7</accession>
<dbReference type="Gene3D" id="3.40.50.1820">
    <property type="entry name" value="alpha/beta hydrolase"/>
    <property type="match status" value="1"/>
</dbReference>
<dbReference type="InterPro" id="IPR029058">
    <property type="entry name" value="AB_hydrolase_fold"/>
</dbReference>
<comment type="caution">
    <text evidence="5">The sequence shown here is derived from an EMBL/GenBank/DDBJ whole genome shotgun (WGS) entry which is preliminary data.</text>
</comment>
<evidence type="ECO:0000259" key="3">
    <source>
        <dbReference type="Pfam" id="PF01738"/>
    </source>
</evidence>
<dbReference type="InterPro" id="IPR049492">
    <property type="entry name" value="BD-FAE-like_dom"/>
</dbReference>
<gene>
    <name evidence="5" type="ORF">J8H85_08485</name>
</gene>
<sequence length="278" mass="30849">MLTFTNVNSQNNTLTPPLPQEHIYKIIGSDTLKLSVYHPEGKNKKYPTIVFFFGGGWNGGSITQFEDQAKYFTSRGMVSILVDYRVKNKHKTTPFESVKDAKSAMRYIKLNAKELKVDTDKMVAAGGSAGGHLAAATTMLSGLDEEGEDLSISTKANALVLFNPVVDNGPEGYGYERIGERYLEFSPMHNIKKGAPPTIFFLGDKDKLIPVATADAFKAKMEAVGSRCDVFIFDNQEHGFFNKGKQKNDRCYIETVYEADVFLESLGYIQGKPTIIKN</sequence>
<proteinExistence type="inferred from homology"/>
<dbReference type="GO" id="GO:0016787">
    <property type="term" value="F:hydrolase activity"/>
    <property type="evidence" value="ECO:0007669"/>
    <property type="project" value="UniProtKB-KW"/>
</dbReference>
<dbReference type="SUPFAM" id="SSF53474">
    <property type="entry name" value="alpha/beta-Hydrolases"/>
    <property type="match status" value="1"/>
</dbReference>
<dbReference type="InterPro" id="IPR050300">
    <property type="entry name" value="GDXG_lipolytic_enzyme"/>
</dbReference>
<evidence type="ECO:0000313" key="5">
    <source>
        <dbReference type="EMBL" id="MBP0903865.1"/>
    </source>
</evidence>
<evidence type="ECO:0000259" key="4">
    <source>
        <dbReference type="Pfam" id="PF20434"/>
    </source>
</evidence>
<feature type="domain" description="Dienelactone hydrolase" evidence="3">
    <location>
        <begin position="187"/>
        <end position="247"/>
    </location>
</feature>
<organism evidence="5 6">
    <name type="scientific">Mariniflexile gromovii</name>
    <dbReference type="NCBI Taxonomy" id="362523"/>
    <lineage>
        <taxon>Bacteria</taxon>
        <taxon>Pseudomonadati</taxon>
        <taxon>Bacteroidota</taxon>
        <taxon>Flavobacteriia</taxon>
        <taxon>Flavobacteriales</taxon>
        <taxon>Flavobacteriaceae</taxon>
        <taxon>Mariniflexile</taxon>
    </lineage>
</organism>
<evidence type="ECO:0000256" key="2">
    <source>
        <dbReference type="ARBA" id="ARBA00022801"/>
    </source>
</evidence>
<dbReference type="Proteomes" id="UP000670776">
    <property type="component" value="Unassembled WGS sequence"/>
</dbReference>
<dbReference type="Pfam" id="PF01738">
    <property type="entry name" value="DLH"/>
    <property type="match status" value="1"/>
</dbReference>
<keyword evidence="2 5" id="KW-0378">Hydrolase</keyword>
<evidence type="ECO:0000313" key="6">
    <source>
        <dbReference type="Proteomes" id="UP000670776"/>
    </source>
</evidence>
<dbReference type="InterPro" id="IPR002925">
    <property type="entry name" value="Dienelactn_hydro"/>
</dbReference>
<keyword evidence="6" id="KW-1185">Reference proteome</keyword>
<dbReference type="PANTHER" id="PTHR48081:SF30">
    <property type="entry name" value="ACETYL-HYDROLASE LIPR-RELATED"/>
    <property type="match status" value="1"/>
</dbReference>
<evidence type="ECO:0000256" key="1">
    <source>
        <dbReference type="ARBA" id="ARBA00010515"/>
    </source>
</evidence>
<comment type="similarity">
    <text evidence="1">Belongs to the 'GDXG' lipolytic enzyme family.</text>
</comment>
<dbReference type="PANTHER" id="PTHR48081">
    <property type="entry name" value="AB HYDROLASE SUPERFAMILY PROTEIN C4A8.06C"/>
    <property type="match status" value="1"/>
</dbReference>
<name>A0ABS4BUW7_9FLAO</name>
<reference evidence="5 6" key="1">
    <citation type="submission" date="2021-04" db="EMBL/GenBank/DDBJ databases">
        <title>Mariniflexile gromovii gen. nov., sp. nov., a gliding bacterium isolated from the sea urchin Strongylocentrotus intermedius.</title>
        <authorList>
            <person name="Ko S."/>
            <person name="Le V."/>
            <person name="Ahn C.-Y."/>
            <person name="Oh H.-M."/>
        </authorList>
    </citation>
    <scope>NUCLEOTIDE SEQUENCE [LARGE SCALE GENOMIC DNA]</scope>
    <source>
        <strain evidence="5 6">KCTC 12570</strain>
    </source>
</reference>